<evidence type="ECO:0000256" key="6">
    <source>
        <dbReference type="ARBA" id="ARBA00038179"/>
    </source>
</evidence>
<sequence length="138" mass="15405">MIFSIYIINKAGGLVFNKDYSGSLERLSNNEYLVLAGTLHGIHAITARISPVPGSSGLELLETDTFKLHCFQTLTGTKFILITDPNQTSSDTIMRRIYEIYSDFVMKNPFTNPDMPIRAELFEANLLRFVRLINGAAG</sequence>
<comment type="subcellular location">
    <subcellularLocation>
        <location evidence="7">Endoplasmic reticulum</location>
    </subcellularLocation>
    <subcellularLocation>
        <location evidence="7">Golgi apparatus</location>
        <location evidence="7">cis-Golgi network</location>
    </subcellularLocation>
    <subcellularLocation>
        <location evidence="1">Golgi apparatus</location>
    </subcellularLocation>
</comment>
<dbReference type="OMA" id="MPIRTEG"/>
<dbReference type="STRING" id="1344416.A0A139AGZ5"/>
<dbReference type="InterPro" id="IPR007233">
    <property type="entry name" value="TRAPPC"/>
</dbReference>
<dbReference type="GO" id="GO:0030008">
    <property type="term" value="C:TRAPP complex"/>
    <property type="evidence" value="ECO:0007669"/>
    <property type="project" value="UniProtKB-UniRule"/>
</dbReference>
<dbReference type="Pfam" id="PF04099">
    <property type="entry name" value="Sybindin"/>
    <property type="match status" value="1"/>
</dbReference>
<dbReference type="GO" id="GO:0006888">
    <property type="term" value="P:endoplasmic reticulum to Golgi vesicle-mediated transport"/>
    <property type="evidence" value="ECO:0007669"/>
    <property type="project" value="UniProtKB-UniRule"/>
</dbReference>
<comment type="subunit">
    <text evidence="7">Part of the multisubunit transport protein particle (TRAPP) complex.</text>
</comment>
<evidence type="ECO:0000256" key="5">
    <source>
        <dbReference type="ARBA" id="ARBA00023034"/>
    </source>
</evidence>
<gene>
    <name evidence="8" type="ORF">M427DRAFT_495740</name>
</gene>
<keyword evidence="2 7" id="KW-0813">Transport</keyword>
<accession>A0A139AGZ5</accession>
<dbReference type="GO" id="GO:0005783">
    <property type="term" value="C:endoplasmic reticulum"/>
    <property type="evidence" value="ECO:0007669"/>
    <property type="project" value="UniProtKB-SubCell"/>
</dbReference>
<dbReference type="EMBL" id="KQ965756">
    <property type="protein sequence ID" value="KXS16076.1"/>
    <property type="molecule type" value="Genomic_DNA"/>
</dbReference>
<evidence type="ECO:0000256" key="7">
    <source>
        <dbReference type="RuleBase" id="RU366065"/>
    </source>
</evidence>
<dbReference type="Gene3D" id="3.30.450.70">
    <property type="match status" value="1"/>
</dbReference>
<reference evidence="8 9" key="1">
    <citation type="journal article" date="2015" name="Genome Biol. Evol.">
        <title>Phylogenomic analyses indicate that early fungi evolved digesting cell walls of algal ancestors of land plants.</title>
        <authorList>
            <person name="Chang Y."/>
            <person name="Wang S."/>
            <person name="Sekimoto S."/>
            <person name="Aerts A.L."/>
            <person name="Choi C."/>
            <person name="Clum A."/>
            <person name="LaButti K.M."/>
            <person name="Lindquist E.A."/>
            <person name="Yee Ngan C."/>
            <person name="Ohm R.A."/>
            <person name="Salamov A.A."/>
            <person name="Grigoriev I.V."/>
            <person name="Spatafora J.W."/>
            <person name="Berbee M.L."/>
        </authorList>
    </citation>
    <scope>NUCLEOTIDE SEQUENCE [LARGE SCALE GENOMIC DNA]</scope>
    <source>
        <strain evidence="8 9">JEL478</strain>
    </source>
</reference>
<dbReference type="Proteomes" id="UP000070544">
    <property type="component" value="Unassembled WGS sequence"/>
</dbReference>
<dbReference type="AlphaFoldDB" id="A0A139AGZ5"/>
<evidence type="ECO:0000256" key="3">
    <source>
        <dbReference type="ARBA" id="ARBA00022824"/>
    </source>
</evidence>
<evidence type="ECO:0000313" key="9">
    <source>
        <dbReference type="Proteomes" id="UP000070544"/>
    </source>
</evidence>
<keyword evidence="5 7" id="KW-0333">Golgi apparatus</keyword>
<organism evidence="8 9">
    <name type="scientific">Gonapodya prolifera (strain JEL478)</name>
    <name type="common">Monoblepharis prolifera</name>
    <dbReference type="NCBI Taxonomy" id="1344416"/>
    <lineage>
        <taxon>Eukaryota</taxon>
        <taxon>Fungi</taxon>
        <taxon>Fungi incertae sedis</taxon>
        <taxon>Chytridiomycota</taxon>
        <taxon>Chytridiomycota incertae sedis</taxon>
        <taxon>Monoblepharidomycetes</taxon>
        <taxon>Monoblepharidales</taxon>
        <taxon>Gonapodyaceae</taxon>
        <taxon>Gonapodya</taxon>
    </lineage>
</organism>
<dbReference type="OrthoDB" id="246406at2759"/>
<comment type="similarity">
    <text evidence="6">Belongs to the TRAPP small subunits family. TRAPPC4 subfamily.</text>
</comment>
<dbReference type="SUPFAM" id="SSF64356">
    <property type="entry name" value="SNARE-like"/>
    <property type="match status" value="1"/>
</dbReference>
<dbReference type="FunFam" id="3.30.450.70:FF:000007">
    <property type="entry name" value="Putative sybindin-like family protein"/>
    <property type="match status" value="1"/>
</dbReference>
<evidence type="ECO:0000256" key="4">
    <source>
        <dbReference type="ARBA" id="ARBA00022892"/>
    </source>
</evidence>
<keyword evidence="4 7" id="KW-0931">ER-Golgi transport</keyword>
<proteinExistence type="inferred from homology"/>
<protein>
    <recommendedName>
        <fullName evidence="7">Trafficking protein particle complex subunit</fullName>
    </recommendedName>
</protein>
<name>A0A139AGZ5_GONPJ</name>
<evidence type="ECO:0000256" key="1">
    <source>
        <dbReference type="ARBA" id="ARBA00004555"/>
    </source>
</evidence>
<evidence type="ECO:0000256" key="2">
    <source>
        <dbReference type="ARBA" id="ARBA00022448"/>
    </source>
</evidence>
<dbReference type="CDD" id="cd14856">
    <property type="entry name" value="TRAPPC4_synbindin"/>
    <property type="match status" value="1"/>
</dbReference>
<keyword evidence="9" id="KW-1185">Reference proteome</keyword>
<dbReference type="PANTHER" id="PTHR23249:SF15">
    <property type="entry name" value="TRAFFICKING PROTEIN PARTICLE COMPLEX SUBUNIT 4"/>
    <property type="match status" value="1"/>
</dbReference>
<dbReference type="GO" id="GO:0005794">
    <property type="term" value="C:Golgi apparatus"/>
    <property type="evidence" value="ECO:0007669"/>
    <property type="project" value="UniProtKB-SubCell"/>
</dbReference>
<keyword evidence="3 7" id="KW-0256">Endoplasmic reticulum</keyword>
<dbReference type="InterPro" id="IPR011012">
    <property type="entry name" value="Longin-like_dom_sf"/>
</dbReference>
<dbReference type="PANTHER" id="PTHR23249">
    <property type="entry name" value="TRAFFICKING PROTEIN PARTICLE COMPLEX SUBUNIT"/>
    <property type="match status" value="1"/>
</dbReference>
<dbReference type="SMART" id="SM01399">
    <property type="entry name" value="Sybindin"/>
    <property type="match status" value="1"/>
</dbReference>
<evidence type="ECO:0000313" key="8">
    <source>
        <dbReference type="EMBL" id="KXS16076.1"/>
    </source>
</evidence>